<comment type="caution">
    <text evidence="1">The sequence shown here is derived from an EMBL/GenBank/DDBJ whole genome shotgun (WGS) entry which is preliminary data.</text>
</comment>
<evidence type="ECO:0000313" key="1">
    <source>
        <dbReference type="EMBL" id="KAJ8687778.1"/>
    </source>
</evidence>
<sequence length="515" mass="57871">MNPSMKLGIAGVCLFVFGVAFGWVIFPSVLKSQIHKQVALKDGSPTRALWSKFPFFLEFRIWLFNVTNPDEIKAGAKPILREVGPYFFEEWQEKTDLVDREEDDTVEYNLKNKWIFRPDLSEGLTGQEILTLPHVFILVMAYGAEKVNPSMMPIVNKAINSIFKNPENVFVQVKAMDMLFEGLPIDCTVTDTAGSAVCGMVKQNADDLQKDGENMYRFSLFGARNDTPSKGRLRVLRGVKNLHDVGVVVESAGLKNISKWNDTECDTFHGTDGTIFHPFFYEDEDVVSFSPDICRSLGTKFVEKTKVAGLKTNRYSVIFDESSADPSKKCYCPKPDSCLKKGVMDLFKCVGAPLIASHPHLYEADEEYANSVDGLNPSKEKHQIFLDFEPFTGSPLSARKRIQFNIMIHKIPKIKIMKEFPDAMLPLFWVEEGVVMPDYLIAQVKGGHRVVKIVGIMKWIMVLGGLCMAGVAGFLYYQNMQKSRKLEITKPSNGKQVSPLNVHTLQAAQVPPNLD</sequence>
<gene>
    <name evidence="1" type="ORF">QAD02_023572</name>
</gene>
<organism evidence="1 2">
    <name type="scientific">Eretmocerus hayati</name>
    <dbReference type="NCBI Taxonomy" id="131215"/>
    <lineage>
        <taxon>Eukaryota</taxon>
        <taxon>Metazoa</taxon>
        <taxon>Ecdysozoa</taxon>
        <taxon>Arthropoda</taxon>
        <taxon>Hexapoda</taxon>
        <taxon>Insecta</taxon>
        <taxon>Pterygota</taxon>
        <taxon>Neoptera</taxon>
        <taxon>Endopterygota</taxon>
        <taxon>Hymenoptera</taxon>
        <taxon>Apocrita</taxon>
        <taxon>Proctotrupomorpha</taxon>
        <taxon>Chalcidoidea</taxon>
        <taxon>Aphelinidae</taxon>
        <taxon>Aphelininae</taxon>
        <taxon>Eretmocerus</taxon>
    </lineage>
</organism>
<evidence type="ECO:0000313" key="2">
    <source>
        <dbReference type="Proteomes" id="UP001239111"/>
    </source>
</evidence>
<reference evidence="1" key="1">
    <citation type="submission" date="2023-04" db="EMBL/GenBank/DDBJ databases">
        <title>A chromosome-level genome assembly of the parasitoid wasp Eretmocerus hayati.</title>
        <authorList>
            <person name="Zhong Y."/>
            <person name="Liu S."/>
            <person name="Liu Y."/>
        </authorList>
    </citation>
    <scope>NUCLEOTIDE SEQUENCE</scope>
    <source>
        <strain evidence="1">ZJU_SS_LIU_2023</strain>
    </source>
</reference>
<keyword evidence="2" id="KW-1185">Reference proteome</keyword>
<dbReference type="Proteomes" id="UP001239111">
    <property type="component" value="Chromosome 1"/>
</dbReference>
<dbReference type="EMBL" id="CM056741">
    <property type="protein sequence ID" value="KAJ8687778.1"/>
    <property type="molecule type" value="Genomic_DNA"/>
</dbReference>
<protein>
    <submittedName>
        <fullName evidence="1">Uncharacterized protein</fullName>
    </submittedName>
</protein>
<accession>A0ACC2PXU7</accession>
<proteinExistence type="predicted"/>
<name>A0ACC2PXU7_9HYME</name>